<dbReference type="STRING" id="50429.A0A2B4RVR8"/>
<dbReference type="Proteomes" id="UP000225706">
    <property type="component" value="Unassembled WGS sequence"/>
</dbReference>
<organism evidence="3 4">
    <name type="scientific">Stylophora pistillata</name>
    <name type="common">Smooth cauliflower coral</name>
    <dbReference type="NCBI Taxonomy" id="50429"/>
    <lineage>
        <taxon>Eukaryota</taxon>
        <taxon>Metazoa</taxon>
        <taxon>Cnidaria</taxon>
        <taxon>Anthozoa</taxon>
        <taxon>Hexacorallia</taxon>
        <taxon>Scleractinia</taxon>
        <taxon>Astrocoeniina</taxon>
        <taxon>Pocilloporidae</taxon>
        <taxon>Stylophora</taxon>
    </lineage>
</organism>
<sequence length="348" mass="38300">MFSKLSPSFARKGHQQLTCSDADEKDRVIAGVQYSVRYIGSTEVAGASGTGSGKTEKPVATVFEEQRKTGNGKTQKKMILNVCSKSLSVSEEASGKLVANFAISKVTFCNIDNFHEKAFVFIARDKAESPFKAFVFTCESKAKARELFKALSLAFMINYESYQASLARGWPNGATHVRNDESKQTFFNGIGGECLDEAQPAKAKAEHLNGAFTSQKESHLLNVNGFRSTQETVPKKMTPIPNKNLLRVADYRLQSSSNPPHGLKTNASIVPDSETRPSSLHPPKIKKNDEMEEEFTEFAELRSKCRSNSALEAPSSRHPGNVFHGFQGCDSAPNVWGSFQNYSCPTIY</sequence>
<dbReference type="InterPro" id="IPR006020">
    <property type="entry name" value="PTB/PI_dom"/>
</dbReference>
<dbReference type="Gene3D" id="2.30.29.30">
    <property type="entry name" value="Pleckstrin-homology domain (PH domain)/Phosphotyrosine-binding domain (PTB)"/>
    <property type="match status" value="1"/>
</dbReference>
<dbReference type="CDD" id="cd00934">
    <property type="entry name" value="PTB"/>
    <property type="match status" value="1"/>
</dbReference>
<keyword evidence="3" id="KW-0675">Receptor</keyword>
<dbReference type="SUPFAM" id="SSF50729">
    <property type="entry name" value="PH domain-like"/>
    <property type="match status" value="1"/>
</dbReference>
<dbReference type="Pfam" id="PF00640">
    <property type="entry name" value="PID"/>
    <property type="match status" value="1"/>
</dbReference>
<feature type="region of interest" description="Disordered" evidence="1">
    <location>
        <begin position="254"/>
        <end position="285"/>
    </location>
</feature>
<proteinExistence type="predicted"/>
<dbReference type="EMBL" id="LSMT01000308">
    <property type="protein sequence ID" value="PFX20660.1"/>
    <property type="molecule type" value="Genomic_DNA"/>
</dbReference>
<dbReference type="OrthoDB" id="5955446at2759"/>
<dbReference type="PROSITE" id="PS01179">
    <property type="entry name" value="PID"/>
    <property type="match status" value="1"/>
</dbReference>
<feature type="domain" description="PID" evidence="2">
    <location>
        <begin position="31"/>
        <end position="162"/>
    </location>
</feature>
<dbReference type="AlphaFoldDB" id="A0A2B4RVR8"/>
<comment type="caution">
    <text evidence="3">The sequence shown here is derived from an EMBL/GenBank/DDBJ whole genome shotgun (WGS) entry which is preliminary data.</text>
</comment>
<evidence type="ECO:0000256" key="1">
    <source>
        <dbReference type="SAM" id="MobiDB-lite"/>
    </source>
</evidence>
<dbReference type="InterPro" id="IPR051133">
    <property type="entry name" value="Adapter_Engulfment-Domain"/>
</dbReference>
<name>A0A2B4RVR8_STYPI</name>
<keyword evidence="4" id="KW-1185">Reference proteome</keyword>
<dbReference type="InterPro" id="IPR011993">
    <property type="entry name" value="PH-like_dom_sf"/>
</dbReference>
<keyword evidence="3" id="KW-0449">Lipoprotein</keyword>
<evidence type="ECO:0000259" key="2">
    <source>
        <dbReference type="PROSITE" id="PS01179"/>
    </source>
</evidence>
<dbReference type="PANTHER" id="PTHR11232:SF45">
    <property type="entry name" value="GENE 7694-RELATED"/>
    <property type="match status" value="1"/>
</dbReference>
<dbReference type="SMART" id="SM00462">
    <property type="entry name" value="PTB"/>
    <property type="match status" value="1"/>
</dbReference>
<protein>
    <submittedName>
        <fullName evidence="3">Low density lipoprotein receptor adapter protein 1-B</fullName>
    </submittedName>
</protein>
<evidence type="ECO:0000313" key="4">
    <source>
        <dbReference type="Proteomes" id="UP000225706"/>
    </source>
</evidence>
<accession>A0A2B4RVR8</accession>
<gene>
    <name evidence="3" type="primary">ldlrap1-b</name>
    <name evidence="3" type="ORF">AWC38_SpisGene14881</name>
</gene>
<reference evidence="4" key="1">
    <citation type="journal article" date="2017" name="bioRxiv">
        <title>Comparative analysis of the genomes of Stylophora pistillata and Acropora digitifera provides evidence for extensive differences between species of corals.</title>
        <authorList>
            <person name="Voolstra C.R."/>
            <person name="Li Y."/>
            <person name="Liew Y.J."/>
            <person name="Baumgarten S."/>
            <person name="Zoccola D."/>
            <person name="Flot J.-F."/>
            <person name="Tambutte S."/>
            <person name="Allemand D."/>
            <person name="Aranda M."/>
        </authorList>
    </citation>
    <scope>NUCLEOTIDE SEQUENCE [LARGE SCALE GENOMIC DNA]</scope>
</reference>
<dbReference type="PANTHER" id="PTHR11232">
    <property type="entry name" value="PHOSPHOTYROSINE INTERACTION DOMAIN-CONTAINING FAMILY MEMBER"/>
    <property type="match status" value="1"/>
</dbReference>
<evidence type="ECO:0000313" key="3">
    <source>
        <dbReference type="EMBL" id="PFX20660.1"/>
    </source>
</evidence>